<dbReference type="Proteomes" id="UP000050640">
    <property type="component" value="Unplaced"/>
</dbReference>
<dbReference type="STRING" id="1147741.A0A0R3S252"/>
<evidence type="ECO:0000313" key="1">
    <source>
        <dbReference type="Proteomes" id="UP000050640"/>
    </source>
</evidence>
<reference evidence="2" key="1">
    <citation type="submission" date="2017-02" db="UniProtKB">
        <authorList>
            <consortium name="WormBaseParasite"/>
        </authorList>
    </citation>
    <scope>IDENTIFICATION</scope>
</reference>
<name>A0A0R3S252_9BILA</name>
<accession>A0A0R3S252</accession>
<organism evidence="1 2">
    <name type="scientific">Elaeophora elaphi</name>
    <dbReference type="NCBI Taxonomy" id="1147741"/>
    <lineage>
        <taxon>Eukaryota</taxon>
        <taxon>Metazoa</taxon>
        <taxon>Ecdysozoa</taxon>
        <taxon>Nematoda</taxon>
        <taxon>Chromadorea</taxon>
        <taxon>Rhabditida</taxon>
        <taxon>Spirurina</taxon>
        <taxon>Spiruromorpha</taxon>
        <taxon>Filarioidea</taxon>
        <taxon>Onchocercidae</taxon>
        <taxon>Elaeophora</taxon>
    </lineage>
</organism>
<keyword evidence="1" id="KW-1185">Reference proteome</keyword>
<proteinExistence type="predicted"/>
<protein>
    <submittedName>
        <fullName evidence="2">Rho-GAP domain-containing protein</fullName>
    </submittedName>
</protein>
<evidence type="ECO:0000313" key="2">
    <source>
        <dbReference type="WBParaSite" id="EEL_0000877701-mRNA-1"/>
    </source>
</evidence>
<dbReference type="AlphaFoldDB" id="A0A0R3S252"/>
<dbReference type="WBParaSite" id="EEL_0000877701-mRNA-1">
    <property type="protein sequence ID" value="EEL_0000877701-mRNA-1"/>
    <property type="gene ID" value="EEL_0000877701"/>
</dbReference>
<sequence>MTSSLYRSPSLCSATTPNASLDMHEQIVAFRKSHVTSMFLSVLIFHSFQKSHLSPSKPQSAEFNSDVGIQVGSESKLPASSSSNAGNVPLIYEPAETLLPSNAPMSPLLYSLQKHVTVRQFGQGSFMCSVRGSVMAKTIKNYGL</sequence>